<keyword evidence="3" id="KW-0328">Glycosyltransferase</keyword>
<evidence type="ECO:0000256" key="4">
    <source>
        <dbReference type="ARBA" id="ARBA00022679"/>
    </source>
</evidence>
<dbReference type="PANTHER" id="PTHR12867:SF6">
    <property type="entry name" value="N-ACETYLGLUCOSAMINYLDIPHOSPHODOLICHOL N-ACETYLGLUCOSAMINYLTRANSFERASE"/>
    <property type="match status" value="1"/>
</dbReference>
<gene>
    <name evidence="7" type="ORF">BED47_16825</name>
</gene>
<dbReference type="SUPFAM" id="SSF53756">
    <property type="entry name" value="UDP-Glycosyltransferase/glycogen phosphorylase"/>
    <property type="match status" value="1"/>
</dbReference>
<evidence type="ECO:0000313" key="7">
    <source>
        <dbReference type="EMBL" id="ODG93166.1"/>
    </source>
</evidence>
<dbReference type="Gene3D" id="3.40.50.2000">
    <property type="entry name" value="Glycogen Phosphorylase B"/>
    <property type="match status" value="1"/>
</dbReference>
<organism evidence="7 8">
    <name type="scientific">Gottfriedia luciferensis</name>
    <dbReference type="NCBI Taxonomy" id="178774"/>
    <lineage>
        <taxon>Bacteria</taxon>
        <taxon>Bacillati</taxon>
        <taxon>Bacillota</taxon>
        <taxon>Bacilli</taxon>
        <taxon>Bacillales</taxon>
        <taxon>Bacillaceae</taxon>
        <taxon>Gottfriedia</taxon>
    </lineage>
</organism>
<dbReference type="InterPro" id="IPR048097">
    <property type="entry name" value="Cps14G-like"/>
</dbReference>
<proteinExistence type="inferred from homology"/>
<dbReference type="InterPro" id="IPR039042">
    <property type="entry name" value="Alg13-like"/>
</dbReference>
<evidence type="ECO:0000256" key="3">
    <source>
        <dbReference type="ARBA" id="ARBA00022676"/>
    </source>
</evidence>
<reference evidence="7 8" key="1">
    <citation type="submission" date="2016-07" db="EMBL/GenBank/DDBJ databases">
        <authorList>
            <person name="Townsley L."/>
            <person name="Shank E.A."/>
        </authorList>
    </citation>
    <scope>NUCLEOTIDE SEQUENCE [LARGE SCALE GENOMIC DNA]</scope>
    <source>
        <strain evidence="7 8">CH01</strain>
    </source>
</reference>
<comment type="subcellular location">
    <subcellularLocation>
        <location evidence="1">Endoplasmic reticulum</location>
    </subcellularLocation>
</comment>
<evidence type="ECO:0000313" key="8">
    <source>
        <dbReference type="Proteomes" id="UP000094580"/>
    </source>
</evidence>
<accession>A0ABX2ZTR4</accession>
<comment type="similarity">
    <text evidence="2">Belongs to the glycosyltransferase 28 family.</text>
</comment>
<evidence type="ECO:0000259" key="6">
    <source>
        <dbReference type="Pfam" id="PF04101"/>
    </source>
</evidence>
<dbReference type="EMBL" id="MDKC01000003">
    <property type="protein sequence ID" value="ODG93166.1"/>
    <property type="molecule type" value="Genomic_DNA"/>
</dbReference>
<dbReference type="RefSeq" id="WP_069032782.1">
    <property type="nucleotide sequence ID" value="NZ_MDKC01000003.1"/>
</dbReference>
<dbReference type="InterPro" id="IPR007235">
    <property type="entry name" value="Glyco_trans_28_C"/>
</dbReference>
<dbReference type="NCBIfam" id="NF041548">
    <property type="entry name" value="PssE"/>
    <property type="match status" value="1"/>
</dbReference>
<dbReference type="Pfam" id="PF04101">
    <property type="entry name" value="Glyco_tran_28_C"/>
    <property type="match status" value="1"/>
</dbReference>
<comment type="caution">
    <text evidence="7">The sequence shown here is derived from an EMBL/GenBank/DDBJ whole genome shotgun (WGS) entry which is preliminary data.</text>
</comment>
<evidence type="ECO:0000256" key="1">
    <source>
        <dbReference type="ARBA" id="ARBA00004240"/>
    </source>
</evidence>
<protein>
    <submittedName>
        <fullName evidence="7">Beta(1,3)galactosyltransferase EpsH</fullName>
    </submittedName>
</protein>
<keyword evidence="4" id="KW-0808">Transferase</keyword>
<sequence>MIFVTVGSQKFQFNRLLRKIDSLIEDEKLKSTEIFAQIGYSDYTPKYYEFKKFLDKSEFTRILHKSNVVITHGGTGSIINAIKNNKKVIALPRLSEYGEHVDNHQLEITSQFSESGIIVSVENENELDKALIDIHSRELTPYVSNTENVIRIVKEFIY</sequence>
<dbReference type="Proteomes" id="UP000094580">
    <property type="component" value="Unassembled WGS sequence"/>
</dbReference>
<keyword evidence="8" id="KW-1185">Reference proteome</keyword>
<dbReference type="PANTHER" id="PTHR12867">
    <property type="entry name" value="GLYCOSYL TRANSFERASE-RELATED"/>
    <property type="match status" value="1"/>
</dbReference>
<evidence type="ECO:0000256" key="5">
    <source>
        <dbReference type="ARBA" id="ARBA00022824"/>
    </source>
</evidence>
<keyword evidence="5" id="KW-0256">Endoplasmic reticulum</keyword>
<feature type="domain" description="Glycosyl transferase family 28 C-terminal" evidence="6">
    <location>
        <begin position="1"/>
        <end position="148"/>
    </location>
</feature>
<evidence type="ECO:0000256" key="2">
    <source>
        <dbReference type="ARBA" id="ARBA00006962"/>
    </source>
</evidence>
<name>A0ABX2ZTR4_9BACI</name>